<dbReference type="AlphaFoldDB" id="C1E7B3"/>
<dbReference type="PRINTS" id="PR00111">
    <property type="entry name" value="ABHYDROLASE"/>
</dbReference>
<evidence type="ECO:0000259" key="1">
    <source>
        <dbReference type="Pfam" id="PF12697"/>
    </source>
</evidence>
<dbReference type="KEGG" id="mis:MICPUN_97456"/>
<dbReference type="Proteomes" id="UP000002009">
    <property type="component" value="Chromosome 5"/>
</dbReference>
<dbReference type="SUPFAM" id="SSF53474">
    <property type="entry name" value="alpha/beta-Hydrolases"/>
    <property type="match status" value="1"/>
</dbReference>
<organism evidence="2 3">
    <name type="scientific">Micromonas commoda (strain RCC299 / NOUM17 / CCMP2709)</name>
    <name type="common">Picoplanktonic green alga</name>
    <dbReference type="NCBI Taxonomy" id="296587"/>
    <lineage>
        <taxon>Eukaryota</taxon>
        <taxon>Viridiplantae</taxon>
        <taxon>Chlorophyta</taxon>
        <taxon>Mamiellophyceae</taxon>
        <taxon>Mamiellales</taxon>
        <taxon>Mamiellaceae</taxon>
        <taxon>Micromonas</taxon>
    </lineage>
</organism>
<feature type="domain" description="AB hydrolase-1" evidence="1">
    <location>
        <begin position="1"/>
        <end position="254"/>
    </location>
</feature>
<keyword evidence="3" id="KW-1185">Reference proteome</keyword>
<dbReference type="Pfam" id="PF12697">
    <property type="entry name" value="Abhydrolase_6"/>
    <property type="match status" value="1"/>
</dbReference>
<dbReference type="FunCoup" id="C1E7B3">
    <property type="interactions" value="178"/>
</dbReference>
<dbReference type="InterPro" id="IPR000073">
    <property type="entry name" value="AB_hydrolase_1"/>
</dbReference>
<dbReference type="InParanoid" id="C1E7B3"/>
<name>C1E7B3_MICCC</name>
<dbReference type="GeneID" id="8243978"/>
<dbReference type="EMBL" id="CP001326">
    <property type="protein sequence ID" value="ACO63577.1"/>
    <property type="molecule type" value="Genomic_DNA"/>
</dbReference>
<dbReference type="eggNOG" id="KOG1454">
    <property type="taxonomic scope" value="Eukaryota"/>
</dbReference>
<dbReference type="STRING" id="296587.C1E7B3"/>
<gene>
    <name evidence="2" type="ORF">MICPUN_97456</name>
</gene>
<dbReference type="PANTHER" id="PTHR46438">
    <property type="entry name" value="ALPHA/BETA-HYDROLASES SUPERFAMILY PROTEIN"/>
    <property type="match status" value="1"/>
</dbReference>
<dbReference type="RefSeq" id="XP_002502319.1">
    <property type="nucleotide sequence ID" value="XM_002502273.1"/>
</dbReference>
<dbReference type="Gene3D" id="3.40.50.1820">
    <property type="entry name" value="alpha/beta hydrolase"/>
    <property type="match status" value="1"/>
</dbReference>
<evidence type="ECO:0000313" key="2">
    <source>
        <dbReference type="EMBL" id="ACO63577.1"/>
    </source>
</evidence>
<sequence length="273" mass="30033">MVLVHGFGGNADHWRKNVPVLAKRGRVFAIDLLGYGYSDKPDPMSLPQNSIYNFENWARQLNAFIEEIVGEPAFIMCNSVGGVAGLQAAVDKPSSCRGVVLINPSLRGLHIKKQPELIKPFVKILQNTLRTTDIGQKFFKNVARAETVKNILKEAYGDPATVTDELVECILKPGLQPGAAEVFLDFISYSGGPLPEELLPAMPSEVPVRIMWGQADPWEPVKDGRAYGEFDSVDRFIELPGVGHCPQDEAPELINPLLMEFVEDYRGVTPGCA</sequence>
<accession>C1E7B3</accession>
<dbReference type="InterPro" id="IPR029058">
    <property type="entry name" value="AB_hydrolase_fold"/>
</dbReference>
<dbReference type="OrthoDB" id="408373at2759"/>
<protein>
    <recommendedName>
        <fullName evidence="1">AB hydrolase-1 domain-containing protein</fullName>
    </recommendedName>
</protein>
<proteinExistence type="predicted"/>
<reference evidence="2 3" key="1">
    <citation type="journal article" date="2009" name="Science">
        <title>Green evolution and dynamic adaptations revealed by genomes of the marine picoeukaryotes Micromonas.</title>
        <authorList>
            <person name="Worden A.Z."/>
            <person name="Lee J.H."/>
            <person name="Mock T."/>
            <person name="Rouze P."/>
            <person name="Simmons M.P."/>
            <person name="Aerts A.L."/>
            <person name="Allen A.E."/>
            <person name="Cuvelier M.L."/>
            <person name="Derelle E."/>
            <person name="Everett M.V."/>
            <person name="Foulon E."/>
            <person name="Grimwood J."/>
            <person name="Gundlach H."/>
            <person name="Henrissat B."/>
            <person name="Napoli C."/>
            <person name="McDonald S.M."/>
            <person name="Parker M.S."/>
            <person name="Rombauts S."/>
            <person name="Salamov A."/>
            <person name="Von Dassow P."/>
            <person name="Badger J.H."/>
            <person name="Coutinho P.M."/>
            <person name="Demir E."/>
            <person name="Dubchak I."/>
            <person name="Gentemann C."/>
            <person name="Eikrem W."/>
            <person name="Gready J.E."/>
            <person name="John U."/>
            <person name="Lanier W."/>
            <person name="Lindquist E.A."/>
            <person name="Lucas S."/>
            <person name="Mayer K.F."/>
            <person name="Moreau H."/>
            <person name="Not F."/>
            <person name="Otillar R."/>
            <person name="Panaud O."/>
            <person name="Pangilinan J."/>
            <person name="Paulsen I."/>
            <person name="Piegu B."/>
            <person name="Poliakov A."/>
            <person name="Robbens S."/>
            <person name="Schmutz J."/>
            <person name="Toulza E."/>
            <person name="Wyss T."/>
            <person name="Zelensky A."/>
            <person name="Zhou K."/>
            <person name="Armbrust E.V."/>
            <person name="Bhattacharya D."/>
            <person name="Goodenough U.W."/>
            <person name="Van de Peer Y."/>
            <person name="Grigoriev I.V."/>
        </authorList>
    </citation>
    <scope>NUCLEOTIDE SEQUENCE [LARGE SCALE GENOMIC DNA]</scope>
    <source>
        <strain evidence="3">RCC299 / NOUM17</strain>
    </source>
</reference>
<evidence type="ECO:0000313" key="3">
    <source>
        <dbReference type="Proteomes" id="UP000002009"/>
    </source>
</evidence>
<dbReference type="OMA" id="HCIHHDA"/>
<dbReference type="PANTHER" id="PTHR46438:SF12">
    <property type="entry name" value="ALPHA_BETA-HYDROLASES SUPERFAMILY PROTEIN"/>
    <property type="match status" value="1"/>
</dbReference>